<dbReference type="EMBL" id="UGOW01000001">
    <property type="protein sequence ID" value="STY16927.1"/>
    <property type="molecule type" value="Genomic_DNA"/>
</dbReference>
<dbReference type="EMBL" id="LNYR01000002">
    <property type="protein sequence ID" value="KTD54747.1"/>
    <property type="molecule type" value="Genomic_DNA"/>
</dbReference>
<dbReference type="Gene3D" id="1.20.120.1490">
    <property type="match status" value="1"/>
</dbReference>
<reference evidence="2 4" key="1">
    <citation type="submission" date="2015-11" db="EMBL/GenBank/DDBJ databases">
        <title>Genomic analysis of 38 Legionella species identifies large and diverse effector repertoires.</title>
        <authorList>
            <person name="Burstein D."/>
            <person name="Amaro F."/>
            <person name="Zusman T."/>
            <person name="Lifshitz Z."/>
            <person name="Cohen O."/>
            <person name="Gilbert J.A."/>
            <person name="Pupko T."/>
            <person name="Shuman H.A."/>
            <person name="Segal G."/>
        </authorList>
    </citation>
    <scope>NUCLEOTIDE SEQUENCE [LARGE SCALE GENOMIC DNA]</scope>
    <source>
        <strain evidence="2 4">ATCC 49507</strain>
    </source>
</reference>
<feature type="signal peptide" evidence="1">
    <location>
        <begin position="1"/>
        <end position="23"/>
    </location>
</feature>
<dbReference type="RefSeq" id="WP_058472510.1">
    <property type="nucleotide sequence ID" value="NZ_CAAAIL010000014.1"/>
</dbReference>
<dbReference type="CDD" id="cd09916">
    <property type="entry name" value="CpxP_like"/>
    <property type="match status" value="1"/>
</dbReference>
<dbReference type="Proteomes" id="UP000254230">
    <property type="component" value="Unassembled WGS sequence"/>
</dbReference>
<accession>A0A378KTW7</accession>
<protein>
    <submittedName>
        <fullName evidence="3">Envelope stress induced periplasmic protein</fullName>
    </submittedName>
</protein>
<proteinExistence type="predicted"/>
<dbReference type="InterPro" id="IPR012899">
    <property type="entry name" value="LTXXQ"/>
</dbReference>
<dbReference type="AlphaFoldDB" id="A0A378KTW7"/>
<evidence type="ECO:0000313" key="4">
    <source>
        <dbReference type="Proteomes" id="UP000054639"/>
    </source>
</evidence>
<keyword evidence="4" id="KW-1185">Reference proteome</keyword>
<evidence type="ECO:0000313" key="5">
    <source>
        <dbReference type="Proteomes" id="UP000254230"/>
    </source>
</evidence>
<name>A0A378KTW7_9GAMM</name>
<dbReference type="Proteomes" id="UP000054639">
    <property type="component" value="Unassembled WGS sequence"/>
</dbReference>
<organism evidence="3 5">
    <name type="scientific">Legionella quateirensis</name>
    <dbReference type="NCBI Taxonomy" id="45072"/>
    <lineage>
        <taxon>Bacteria</taxon>
        <taxon>Pseudomonadati</taxon>
        <taxon>Pseudomonadota</taxon>
        <taxon>Gammaproteobacteria</taxon>
        <taxon>Legionellales</taxon>
        <taxon>Legionellaceae</taxon>
        <taxon>Legionella</taxon>
    </lineage>
</organism>
<dbReference type="GO" id="GO:0042597">
    <property type="term" value="C:periplasmic space"/>
    <property type="evidence" value="ECO:0007669"/>
    <property type="project" value="InterPro"/>
</dbReference>
<dbReference type="STRING" id="45072.Lqua_0254"/>
<evidence type="ECO:0000256" key="1">
    <source>
        <dbReference type="SAM" id="SignalP"/>
    </source>
</evidence>
<evidence type="ECO:0000313" key="3">
    <source>
        <dbReference type="EMBL" id="STY16927.1"/>
    </source>
</evidence>
<keyword evidence="1" id="KW-0732">Signal</keyword>
<reference evidence="3 5" key="2">
    <citation type="submission" date="2018-06" db="EMBL/GenBank/DDBJ databases">
        <authorList>
            <consortium name="Pathogen Informatics"/>
            <person name="Doyle S."/>
        </authorList>
    </citation>
    <scope>NUCLEOTIDE SEQUENCE [LARGE SCALE GENOMIC DNA]</scope>
    <source>
        <strain evidence="3 5">NCTC12376</strain>
    </source>
</reference>
<dbReference type="Pfam" id="PF07813">
    <property type="entry name" value="LTXXQ"/>
    <property type="match status" value="1"/>
</dbReference>
<dbReference type="OrthoDB" id="5652263at2"/>
<gene>
    <name evidence="3" type="primary">spy</name>
    <name evidence="2" type="ORF">Lqua_0254</name>
    <name evidence="3" type="ORF">NCTC12376_00720</name>
</gene>
<feature type="chain" id="PRO_5016690371" evidence="1">
    <location>
        <begin position="24"/>
        <end position="147"/>
    </location>
</feature>
<evidence type="ECO:0000313" key="2">
    <source>
        <dbReference type="EMBL" id="KTD54747.1"/>
    </source>
</evidence>
<sequence>MYKKFLWMAALVCSLVLSQSSFSDSWGCGEGMKSMLQTLKLDDEQKAKIKTIFDQQQASMKDFGTQMSVLDTQIDQQINATKLDQSALDDLVDKKAKLIGSMIKSKIMTKMQIYAVLSADQKTDLQNMMKKLEDKIAAKFKSCHQND</sequence>